<reference evidence="1" key="1">
    <citation type="submission" date="2022-09" db="EMBL/GenBank/DDBJ databases">
        <title>Genome analysis and characterization of larvicidal activity of Brevibacillus strains.</title>
        <authorList>
            <person name="Patrusheva E.V."/>
            <person name="Izotova A.O."/>
            <person name="Toshchakov S.V."/>
            <person name="Sineoky S.P."/>
        </authorList>
    </citation>
    <scope>NUCLEOTIDE SEQUENCE</scope>
    <source>
        <strain evidence="1">VKPM_B-13247</strain>
    </source>
</reference>
<sequence>MGTTSDTKFEKRVKSILEGLSNNTDGKLFERAHEDLGKLLGYRAGNSRKSSAPDP</sequence>
<evidence type="ECO:0000313" key="1">
    <source>
        <dbReference type="EMBL" id="MCZ0809558.1"/>
    </source>
</evidence>
<gene>
    <name evidence="1" type="ORF">O0554_22105</name>
</gene>
<evidence type="ECO:0000313" key="2">
    <source>
        <dbReference type="Proteomes" id="UP001077662"/>
    </source>
</evidence>
<dbReference type="Proteomes" id="UP001077662">
    <property type="component" value="Unassembled WGS sequence"/>
</dbReference>
<proteinExistence type="predicted"/>
<dbReference type="EMBL" id="JAPTNE010000038">
    <property type="protein sequence ID" value="MCZ0809558.1"/>
    <property type="molecule type" value="Genomic_DNA"/>
</dbReference>
<comment type="caution">
    <text evidence="1">The sequence shown here is derived from an EMBL/GenBank/DDBJ whole genome shotgun (WGS) entry which is preliminary data.</text>
</comment>
<dbReference type="RefSeq" id="WP_258420741.1">
    <property type="nucleotide sequence ID" value="NZ_JANSGW010000038.1"/>
</dbReference>
<dbReference type="AlphaFoldDB" id="A0AAP3DK29"/>
<protein>
    <submittedName>
        <fullName evidence="1">Uncharacterized protein</fullName>
    </submittedName>
</protein>
<name>A0AAP3DK29_BRELA</name>
<accession>A0AAP3DK29</accession>
<organism evidence="1 2">
    <name type="scientific">Brevibacillus laterosporus</name>
    <name type="common">Bacillus laterosporus</name>
    <dbReference type="NCBI Taxonomy" id="1465"/>
    <lineage>
        <taxon>Bacteria</taxon>
        <taxon>Bacillati</taxon>
        <taxon>Bacillota</taxon>
        <taxon>Bacilli</taxon>
        <taxon>Bacillales</taxon>
        <taxon>Paenibacillaceae</taxon>
        <taxon>Brevibacillus</taxon>
    </lineage>
</organism>